<dbReference type="Pfam" id="PF03572">
    <property type="entry name" value="Peptidase_S41"/>
    <property type="match status" value="1"/>
</dbReference>
<dbReference type="Gene3D" id="3.90.226.10">
    <property type="entry name" value="2-enoyl-CoA Hydratase, Chain A, domain 1"/>
    <property type="match status" value="1"/>
</dbReference>
<protein>
    <recommendedName>
        <fullName evidence="4">Tail specific protease domain-containing protein</fullName>
    </recommendedName>
</protein>
<dbReference type="EMBL" id="MEYI01000010">
    <property type="protein sequence ID" value="OGD24191.1"/>
    <property type="molecule type" value="Genomic_DNA"/>
</dbReference>
<keyword evidence="2" id="KW-0378">Hydrolase</keyword>
<proteinExistence type="predicted"/>
<accession>A0A1F5B0M9</accession>
<dbReference type="PANTHER" id="PTHR32060:SF30">
    <property type="entry name" value="CARBOXY-TERMINAL PROCESSING PROTEASE CTPA"/>
    <property type="match status" value="1"/>
</dbReference>
<evidence type="ECO:0000256" key="1">
    <source>
        <dbReference type="ARBA" id="ARBA00022670"/>
    </source>
</evidence>
<dbReference type="InterPro" id="IPR029045">
    <property type="entry name" value="ClpP/crotonase-like_dom_sf"/>
</dbReference>
<dbReference type="InterPro" id="IPR004447">
    <property type="entry name" value="Peptidase_S41A"/>
</dbReference>
<organism evidence="5 6">
    <name type="scientific">Candidatus Azambacteria bacterium RBG_16_47_10</name>
    <dbReference type="NCBI Taxonomy" id="1797292"/>
    <lineage>
        <taxon>Bacteria</taxon>
        <taxon>Candidatus Azamiibacteriota</taxon>
    </lineage>
</organism>
<evidence type="ECO:0000259" key="4">
    <source>
        <dbReference type="SMART" id="SM00245"/>
    </source>
</evidence>
<keyword evidence="3" id="KW-0720">Serine protease</keyword>
<dbReference type="Proteomes" id="UP000176639">
    <property type="component" value="Unassembled WGS sequence"/>
</dbReference>
<dbReference type="SMART" id="SM00245">
    <property type="entry name" value="TSPc"/>
    <property type="match status" value="1"/>
</dbReference>
<dbReference type="CDD" id="cd07560">
    <property type="entry name" value="Peptidase_S41_CPP"/>
    <property type="match status" value="1"/>
</dbReference>
<dbReference type="InterPro" id="IPR005151">
    <property type="entry name" value="Tail-specific_protease"/>
</dbReference>
<dbReference type="GO" id="GO:0004175">
    <property type="term" value="F:endopeptidase activity"/>
    <property type="evidence" value="ECO:0007669"/>
    <property type="project" value="TreeGrafter"/>
</dbReference>
<dbReference type="SUPFAM" id="SSF52096">
    <property type="entry name" value="ClpP/crotonase"/>
    <property type="match status" value="1"/>
</dbReference>
<dbReference type="AlphaFoldDB" id="A0A1F5B0M9"/>
<reference evidence="5 6" key="1">
    <citation type="journal article" date="2016" name="Nat. Commun.">
        <title>Thousands of microbial genomes shed light on interconnected biogeochemical processes in an aquifer system.</title>
        <authorList>
            <person name="Anantharaman K."/>
            <person name="Brown C.T."/>
            <person name="Hug L.A."/>
            <person name="Sharon I."/>
            <person name="Castelle C.J."/>
            <person name="Probst A.J."/>
            <person name="Thomas B.C."/>
            <person name="Singh A."/>
            <person name="Wilkins M.J."/>
            <person name="Karaoz U."/>
            <person name="Brodie E.L."/>
            <person name="Williams K.H."/>
            <person name="Hubbard S.S."/>
            <person name="Banfield J.F."/>
        </authorList>
    </citation>
    <scope>NUCLEOTIDE SEQUENCE [LARGE SCALE GENOMIC DNA]</scope>
</reference>
<evidence type="ECO:0000256" key="3">
    <source>
        <dbReference type="ARBA" id="ARBA00022825"/>
    </source>
</evidence>
<dbReference type="NCBIfam" id="TIGR00225">
    <property type="entry name" value="prc"/>
    <property type="match status" value="1"/>
</dbReference>
<dbReference type="GO" id="GO:0008236">
    <property type="term" value="F:serine-type peptidase activity"/>
    <property type="evidence" value="ECO:0007669"/>
    <property type="project" value="UniProtKB-KW"/>
</dbReference>
<dbReference type="Gene3D" id="2.30.42.10">
    <property type="match status" value="1"/>
</dbReference>
<dbReference type="Gene3D" id="3.30.750.44">
    <property type="match status" value="1"/>
</dbReference>
<evidence type="ECO:0000256" key="2">
    <source>
        <dbReference type="ARBA" id="ARBA00022801"/>
    </source>
</evidence>
<dbReference type="InterPro" id="IPR036034">
    <property type="entry name" value="PDZ_sf"/>
</dbReference>
<gene>
    <name evidence="5" type="ORF">A2Z10_03015</name>
</gene>
<dbReference type="GO" id="GO:0007165">
    <property type="term" value="P:signal transduction"/>
    <property type="evidence" value="ECO:0007669"/>
    <property type="project" value="TreeGrafter"/>
</dbReference>
<evidence type="ECO:0000313" key="5">
    <source>
        <dbReference type="EMBL" id="OGD24191.1"/>
    </source>
</evidence>
<name>A0A1F5B0M9_9BACT</name>
<comment type="caution">
    <text evidence="5">The sequence shown here is derived from an EMBL/GenBank/DDBJ whole genome shotgun (WGS) entry which is preliminary data.</text>
</comment>
<keyword evidence="1" id="KW-0645">Protease</keyword>
<dbReference type="PANTHER" id="PTHR32060">
    <property type="entry name" value="TAIL-SPECIFIC PROTEASE"/>
    <property type="match status" value="1"/>
</dbReference>
<dbReference type="GO" id="GO:0006508">
    <property type="term" value="P:proteolysis"/>
    <property type="evidence" value="ECO:0007669"/>
    <property type="project" value="UniProtKB-KW"/>
</dbReference>
<evidence type="ECO:0000313" key="6">
    <source>
        <dbReference type="Proteomes" id="UP000176639"/>
    </source>
</evidence>
<dbReference type="GO" id="GO:0030288">
    <property type="term" value="C:outer membrane-bounded periplasmic space"/>
    <property type="evidence" value="ECO:0007669"/>
    <property type="project" value="TreeGrafter"/>
</dbReference>
<sequence length="242" mass="25363">MAVDQAVTRIRGTLGTTVKLLIDRSGTGATMEFSITRALIKVPTVSWSKKTGDIAYLRIHNFFGNVEGDYVNAVKEIKAGGMSKIILDLRGNPGGLLNASITIAADFIPSGKLIVSADFGAGKQRSDFTSPGGGALEDTKIVVLVDGASASASEILAGALKDSRNITLVGETTFGKGTVQELIQLAGGTLLKLTTAEWIRPSGVSINKHGITPDIIVPMTLEDKQAGRDPQLDKAISVLQGM</sequence>
<feature type="domain" description="Tail specific protease" evidence="4">
    <location>
        <begin position="28"/>
        <end position="218"/>
    </location>
</feature>